<dbReference type="InterPro" id="IPR008844">
    <property type="entry name" value="Spore_GerAC-like"/>
</dbReference>
<organism evidence="10 11">
    <name type="scientific">Bacillus mesophilus</name>
    <dbReference type="NCBI Taxonomy" id="1808955"/>
    <lineage>
        <taxon>Bacteria</taxon>
        <taxon>Bacillati</taxon>
        <taxon>Bacillota</taxon>
        <taxon>Bacilli</taxon>
        <taxon>Bacillales</taxon>
        <taxon>Bacillaceae</taxon>
        <taxon>Bacillus</taxon>
    </lineage>
</organism>
<dbReference type="Pfam" id="PF05504">
    <property type="entry name" value="Spore_GerAC"/>
    <property type="match status" value="1"/>
</dbReference>
<evidence type="ECO:0000256" key="4">
    <source>
        <dbReference type="ARBA" id="ARBA00022729"/>
    </source>
</evidence>
<evidence type="ECO:0000256" key="1">
    <source>
        <dbReference type="ARBA" id="ARBA00004635"/>
    </source>
</evidence>
<dbReference type="GO" id="GO:0009847">
    <property type="term" value="P:spore germination"/>
    <property type="evidence" value="ECO:0007669"/>
    <property type="project" value="InterPro"/>
</dbReference>
<dbReference type="InterPro" id="IPR057336">
    <property type="entry name" value="GerAC_N"/>
</dbReference>
<evidence type="ECO:0000313" key="10">
    <source>
        <dbReference type="EMBL" id="NEY73970.1"/>
    </source>
</evidence>
<dbReference type="PANTHER" id="PTHR35789">
    <property type="entry name" value="SPORE GERMINATION PROTEIN B3"/>
    <property type="match status" value="1"/>
</dbReference>
<dbReference type="Pfam" id="PF25198">
    <property type="entry name" value="Spore_GerAC_N"/>
    <property type="match status" value="1"/>
</dbReference>
<comment type="caution">
    <text evidence="10">The sequence shown here is derived from an EMBL/GenBank/DDBJ whole genome shotgun (WGS) entry which is preliminary data.</text>
</comment>
<keyword evidence="7" id="KW-0449">Lipoprotein</keyword>
<dbReference type="NCBIfam" id="TIGR02887">
    <property type="entry name" value="spore_ger_x_C"/>
    <property type="match status" value="1"/>
</dbReference>
<evidence type="ECO:0000259" key="9">
    <source>
        <dbReference type="Pfam" id="PF25198"/>
    </source>
</evidence>
<keyword evidence="4" id="KW-0732">Signal</keyword>
<gene>
    <name evidence="10" type="ORF">G4D63_19910</name>
</gene>
<feature type="domain" description="Spore germination protein N-terminal" evidence="9">
    <location>
        <begin position="23"/>
        <end position="198"/>
    </location>
</feature>
<dbReference type="Gene3D" id="3.30.300.210">
    <property type="entry name" value="Nutrient germinant receptor protein C, domain 3"/>
    <property type="match status" value="1"/>
</dbReference>
<keyword evidence="5" id="KW-0472">Membrane</keyword>
<dbReference type="RefSeq" id="WP_163181835.1">
    <property type="nucleotide sequence ID" value="NZ_JAAIWM010000011.1"/>
</dbReference>
<evidence type="ECO:0000313" key="11">
    <source>
        <dbReference type="Proteomes" id="UP000481043"/>
    </source>
</evidence>
<evidence type="ECO:0000256" key="3">
    <source>
        <dbReference type="ARBA" id="ARBA00022544"/>
    </source>
</evidence>
<name>A0A6M0QE65_9BACI</name>
<comment type="similarity">
    <text evidence="2">Belongs to the GerABKC lipoprotein family.</text>
</comment>
<dbReference type="PROSITE" id="PS51257">
    <property type="entry name" value="PROKAR_LIPOPROTEIN"/>
    <property type="match status" value="1"/>
</dbReference>
<sequence length="401" mass="45252">MMQTSTKSIIMFLTVIVLAGCWDRTELNDVSIVTGIAIDQGENHKYKLTVEVINPTENAKVQAQGFTGSITYSQEGDSLSELANRMNVGMSRELIYSHTRVVVFTEAVAKKGLIGFLDYLERSGEFRNDFNMLLYEGDKASDVLKVTYALQKVSSLKVNRQIQTFYQNWGGDPNIRLTDFISAITSKGREPVLATIKIKGNPQKGENVENIQQVEPDALVEVSGLGVFKEDKLIGKLPITDTRNYLWINGLETTNLTIPCDDKGNYLGVRIKSSNTEVKAEVHQGKPTFKVSIKAEGKIDGSQCTEDLEKLETYKKIEDRTESFVEEEVSNTIKTLQEKYEADIFGFGETLERQHYDLYKTLEKDWDQHFADATIEVESTIYIRRSGVRGKSFQTENKEAE</sequence>
<keyword evidence="11" id="KW-1185">Reference proteome</keyword>
<dbReference type="AlphaFoldDB" id="A0A6M0QE65"/>
<proteinExistence type="inferred from homology"/>
<dbReference type="InterPro" id="IPR038501">
    <property type="entry name" value="Spore_GerAC_C_sf"/>
</dbReference>
<dbReference type="InterPro" id="IPR046953">
    <property type="entry name" value="Spore_GerAC-like_C"/>
</dbReference>
<keyword evidence="6" id="KW-0564">Palmitate</keyword>
<dbReference type="EMBL" id="JAAIWM010000011">
    <property type="protein sequence ID" value="NEY73970.1"/>
    <property type="molecule type" value="Genomic_DNA"/>
</dbReference>
<dbReference type="GO" id="GO:0016020">
    <property type="term" value="C:membrane"/>
    <property type="evidence" value="ECO:0007669"/>
    <property type="project" value="UniProtKB-SubCell"/>
</dbReference>
<keyword evidence="3" id="KW-0309">Germination</keyword>
<evidence type="ECO:0000256" key="6">
    <source>
        <dbReference type="ARBA" id="ARBA00023139"/>
    </source>
</evidence>
<dbReference type="PANTHER" id="PTHR35789:SF1">
    <property type="entry name" value="SPORE GERMINATION PROTEIN B3"/>
    <property type="match status" value="1"/>
</dbReference>
<dbReference type="Gene3D" id="6.20.190.10">
    <property type="entry name" value="Nutrient germinant receptor protein C, domain 1"/>
    <property type="match status" value="1"/>
</dbReference>
<evidence type="ECO:0000256" key="5">
    <source>
        <dbReference type="ARBA" id="ARBA00023136"/>
    </source>
</evidence>
<evidence type="ECO:0000256" key="7">
    <source>
        <dbReference type="ARBA" id="ARBA00023288"/>
    </source>
</evidence>
<protein>
    <submittedName>
        <fullName evidence="10">Ger(X)C family spore germination protein</fullName>
    </submittedName>
</protein>
<accession>A0A6M0QE65</accession>
<dbReference type="Proteomes" id="UP000481043">
    <property type="component" value="Unassembled WGS sequence"/>
</dbReference>
<evidence type="ECO:0000259" key="8">
    <source>
        <dbReference type="Pfam" id="PF05504"/>
    </source>
</evidence>
<evidence type="ECO:0000256" key="2">
    <source>
        <dbReference type="ARBA" id="ARBA00007886"/>
    </source>
</evidence>
<reference evidence="10 11" key="1">
    <citation type="submission" date="2020-02" db="EMBL/GenBank/DDBJ databases">
        <title>Bacillus aquiflavi sp. nov., isolated from yellow water of strong flavor Chinese baijiu in Yibin region of China.</title>
        <authorList>
            <person name="Xie J."/>
        </authorList>
    </citation>
    <scope>NUCLEOTIDE SEQUENCE [LARGE SCALE GENOMIC DNA]</scope>
    <source>
        <strain evidence="10 11">SA4</strain>
    </source>
</reference>
<comment type="subcellular location">
    <subcellularLocation>
        <location evidence="1">Membrane</location>
        <topology evidence="1">Lipid-anchor</topology>
    </subcellularLocation>
</comment>
<feature type="domain" description="Spore germination GerAC-like C-terminal" evidence="8">
    <location>
        <begin position="223"/>
        <end position="387"/>
    </location>
</feature>